<dbReference type="GeneID" id="47722093"/>
<feature type="chain" id="PRO_5013614729" evidence="1">
    <location>
        <begin position="20"/>
        <end position="161"/>
    </location>
</feature>
<dbReference type="RefSeq" id="WP_024741379.1">
    <property type="nucleotide sequence ID" value="NZ_BAUG01000025.1"/>
</dbReference>
<sequence length="161" mass="18431">MKKQLTILFLACSFHTLFAQEHSNEHRAENIKEPGWEIVLSGLSIYTPKHEIWNPAIEAHLTYWNSHKWAYGIGYSAIFESHETIGHEIAGLVSHKPWSFLTLNFGPSIGLPNTHKDTEISAYLESEFAFHIGQLHLGPTVGSLISKEFRFFGGWHFSYEF</sequence>
<keyword evidence="3" id="KW-1185">Reference proteome</keyword>
<evidence type="ECO:0000313" key="3">
    <source>
        <dbReference type="Proteomes" id="UP000231564"/>
    </source>
</evidence>
<proteinExistence type="predicted"/>
<keyword evidence="1" id="KW-0732">Signal</keyword>
<dbReference type="KEGG" id="tmar:MARIT_0495"/>
<dbReference type="STRING" id="1349785.GCA_000509405_01358"/>
<dbReference type="OrthoDB" id="1442152at2"/>
<accession>A0A2H1E6J2</accession>
<reference evidence="2 3" key="1">
    <citation type="submission" date="2016-11" db="EMBL/GenBank/DDBJ databases">
        <authorList>
            <person name="Jaros S."/>
            <person name="Januszkiewicz K."/>
            <person name="Wedrychowicz H."/>
        </authorList>
    </citation>
    <scope>NUCLEOTIDE SEQUENCE [LARGE SCALE GENOMIC DNA]</scope>
    <source>
        <strain evidence="2">NCIMB 2154T</strain>
    </source>
</reference>
<evidence type="ECO:0000313" key="2">
    <source>
        <dbReference type="EMBL" id="SFZ80390.1"/>
    </source>
</evidence>
<protein>
    <submittedName>
        <fullName evidence="2">Uncharacterized protein</fullName>
    </submittedName>
</protein>
<evidence type="ECO:0000256" key="1">
    <source>
        <dbReference type="SAM" id="SignalP"/>
    </source>
</evidence>
<dbReference type="EMBL" id="LT634361">
    <property type="protein sequence ID" value="SFZ80390.1"/>
    <property type="molecule type" value="Genomic_DNA"/>
</dbReference>
<dbReference type="AlphaFoldDB" id="A0A2H1E6J2"/>
<gene>
    <name evidence="2" type="ORF">MARIT_0495</name>
</gene>
<dbReference type="Proteomes" id="UP000231564">
    <property type="component" value="Chromosome MARIT"/>
</dbReference>
<organism evidence="2 3">
    <name type="scientific">Tenacibaculum maritimum NCIMB 2154</name>
    <dbReference type="NCBI Taxonomy" id="1349785"/>
    <lineage>
        <taxon>Bacteria</taxon>
        <taxon>Pseudomonadati</taxon>
        <taxon>Bacteroidota</taxon>
        <taxon>Flavobacteriia</taxon>
        <taxon>Flavobacteriales</taxon>
        <taxon>Flavobacteriaceae</taxon>
        <taxon>Tenacibaculum</taxon>
    </lineage>
</organism>
<feature type="signal peptide" evidence="1">
    <location>
        <begin position="1"/>
        <end position="19"/>
    </location>
</feature>
<name>A0A2H1E6J2_9FLAO</name>